<evidence type="ECO:0000256" key="6">
    <source>
        <dbReference type="ARBA" id="ARBA00023125"/>
    </source>
</evidence>
<dbReference type="SMART" id="SM00355">
    <property type="entry name" value="ZnF_C2H2"/>
    <property type="match status" value="2"/>
</dbReference>
<dbReference type="OrthoDB" id="10039931at2759"/>
<organism evidence="10 11">
    <name type="scientific">Orchesella cincta</name>
    <name type="common">Springtail</name>
    <name type="synonym">Podura cincta</name>
    <dbReference type="NCBI Taxonomy" id="48709"/>
    <lineage>
        <taxon>Eukaryota</taxon>
        <taxon>Metazoa</taxon>
        <taxon>Ecdysozoa</taxon>
        <taxon>Arthropoda</taxon>
        <taxon>Hexapoda</taxon>
        <taxon>Collembola</taxon>
        <taxon>Entomobryomorpha</taxon>
        <taxon>Entomobryoidea</taxon>
        <taxon>Orchesellidae</taxon>
        <taxon>Orchesellinae</taxon>
        <taxon>Orchesella</taxon>
    </lineage>
</organism>
<evidence type="ECO:0000256" key="7">
    <source>
        <dbReference type="ARBA" id="ARBA00023242"/>
    </source>
</evidence>
<dbReference type="PROSITE" id="PS50157">
    <property type="entry name" value="ZINC_FINGER_C2H2_2"/>
    <property type="match status" value="2"/>
</dbReference>
<feature type="domain" description="C2H2-type" evidence="9">
    <location>
        <begin position="8"/>
        <end position="36"/>
    </location>
</feature>
<keyword evidence="3" id="KW-0677">Repeat</keyword>
<evidence type="ECO:0000256" key="4">
    <source>
        <dbReference type="ARBA" id="ARBA00022771"/>
    </source>
</evidence>
<evidence type="ECO:0000259" key="9">
    <source>
        <dbReference type="PROSITE" id="PS50157"/>
    </source>
</evidence>
<evidence type="ECO:0000313" key="11">
    <source>
        <dbReference type="Proteomes" id="UP000094527"/>
    </source>
</evidence>
<evidence type="ECO:0000256" key="5">
    <source>
        <dbReference type="ARBA" id="ARBA00022833"/>
    </source>
</evidence>
<dbReference type="PROSITE" id="PS00028">
    <property type="entry name" value="ZINC_FINGER_C2H2_1"/>
    <property type="match status" value="1"/>
</dbReference>
<dbReference type="PANTHER" id="PTHR16515:SF49">
    <property type="entry name" value="GASTRULA ZINC FINGER PROTEIN XLCGF49.1-LIKE-RELATED"/>
    <property type="match status" value="1"/>
</dbReference>
<evidence type="ECO:0000256" key="1">
    <source>
        <dbReference type="ARBA" id="ARBA00004123"/>
    </source>
</evidence>
<comment type="caution">
    <text evidence="10">The sequence shown here is derived from an EMBL/GenBank/DDBJ whole genome shotgun (WGS) entry which is preliminary data.</text>
</comment>
<evidence type="ECO:0000313" key="10">
    <source>
        <dbReference type="EMBL" id="ODM91370.1"/>
    </source>
</evidence>
<keyword evidence="6" id="KW-0238">DNA-binding</keyword>
<dbReference type="GO" id="GO:0010468">
    <property type="term" value="P:regulation of gene expression"/>
    <property type="evidence" value="ECO:0007669"/>
    <property type="project" value="TreeGrafter"/>
</dbReference>
<dbReference type="Proteomes" id="UP000094527">
    <property type="component" value="Unassembled WGS sequence"/>
</dbReference>
<comment type="subcellular location">
    <subcellularLocation>
        <location evidence="1">Nucleus</location>
    </subcellularLocation>
</comment>
<dbReference type="InterPro" id="IPR050331">
    <property type="entry name" value="Zinc_finger"/>
</dbReference>
<dbReference type="AlphaFoldDB" id="A0A1D2MED8"/>
<dbReference type="EMBL" id="LJIJ01001580">
    <property type="protein sequence ID" value="ODM91370.1"/>
    <property type="molecule type" value="Genomic_DNA"/>
</dbReference>
<keyword evidence="11" id="KW-1185">Reference proteome</keyword>
<gene>
    <name evidence="10" type="ORF">Ocin01_15312</name>
</gene>
<name>A0A1D2MED8_ORCCI</name>
<dbReference type="Gene3D" id="3.30.160.60">
    <property type="entry name" value="Classic Zinc Finger"/>
    <property type="match status" value="2"/>
</dbReference>
<dbReference type="InterPro" id="IPR036236">
    <property type="entry name" value="Znf_C2H2_sf"/>
</dbReference>
<dbReference type="PANTHER" id="PTHR16515">
    <property type="entry name" value="PR DOMAIN ZINC FINGER PROTEIN"/>
    <property type="match status" value="1"/>
</dbReference>
<dbReference type="GO" id="GO:0003677">
    <property type="term" value="F:DNA binding"/>
    <property type="evidence" value="ECO:0007669"/>
    <property type="project" value="UniProtKB-KW"/>
</dbReference>
<protein>
    <submittedName>
        <fullName evidence="10">Putative zinc finger protein</fullName>
    </submittedName>
</protein>
<proteinExistence type="predicted"/>
<dbReference type="STRING" id="48709.A0A1D2MED8"/>
<dbReference type="SUPFAM" id="SSF57667">
    <property type="entry name" value="beta-beta-alpha zinc fingers"/>
    <property type="match status" value="2"/>
</dbReference>
<sequence>MHTGEKKFSCEICSRKFRLNSYLKAHMRGVHSLGKSMKKTCPVCCKLVHIDGFTPVKNHMFVVFAPRNLVEVTSYQFTLDVCTQTKDLIYAAFVRRHDNNHTRVHLKEMPYECSRRSKAFCKSDNLNRHLKSHENKI</sequence>
<keyword evidence="4 8" id="KW-0863">Zinc-finger</keyword>
<keyword evidence="5" id="KW-0862">Zinc</keyword>
<reference evidence="10 11" key="1">
    <citation type="journal article" date="2016" name="Genome Biol. Evol.">
        <title>Gene Family Evolution Reflects Adaptation to Soil Environmental Stressors in the Genome of the Collembolan Orchesella cincta.</title>
        <authorList>
            <person name="Faddeeva-Vakhrusheva A."/>
            <person name="Derks M.F."/>
            <person name="Anvar S.Y."/>
            <person name="Agamennone V."/>
            <person name="Suring W."/>
            <person name="Smit S."/>
            <person name="van Straalen N.M."/>
            <person name="Roelofs D."/>
        </authorList>
    </citation>
    <scope>NUCLEOTIDE SEQUENCE [LARGE SCALE GENOMIC DNA]</scope>
    <source>
        <tissue evidence="10">Mixed pool</tissue>
    </source>
</reference>
<accession>A0A1D2MED8</accession>
<evidence type="ECO:0000256" key="2">
    <source>
        <dbReference type="ARBA" id="ARBA00022723"/>
    </source>
</evidence>
<dbReference type="FunFam" id="3.30.160.60:FF:000624">
    <property type="entry name" value="zinc finger protein 697"/>
    <property type="match status" value="1"/>
</dbReference>
<dbReference type="GO" id="GO:0008270">
    <property type="term" value="F:zinc ion binding"/>
    <property type="evidence" value="ECO:0007669"/>
    <property type="project" value="UniProtKB-KW"/>
</dbReference>
<dbReference type="GO" id="GO:0005634">
    <property type="term" value="C:nucleus"/>
    <property type="evidence" value="ECO:0007669"/>
    <property type="project" value="UniProtKB-SubCell"/>
</dbReference>
<dbReference type="InterPro" id="IPR013087">
    <property type="entry name" value="Znf_C2H2_type"/>
</dbReference>
<keyword evidence="2" id="KW-0479">Metal-binding</keyword>
<dbReference type="Pfam" id="PF00096">
    <property type="entry name" value="zf-C2H2"/>
    <property type="match status" value="1"/>
</dbReference>
<evidence type="ECO:0000256" key="3">
    <source>
        <dbReference type="ARBA" id="ARBA00022737"/>
    </source>
</evidence>
<feature type="domain" description="C2H2-type" evidence="9">
    <location>
        <begin position="111"/>
        <end position="137"/>
    </location>
</feature>
<keyword evidence="7" id="KW-0539">Nucleus</keyword>
<evidence type="ECO:0000256" key="8">
    <source>
        <dbReference type="PROSITE-ProRule" id="PRU00042"/>
    </source>
</evidence>